<dbReference type="AlphaFoldDB" id="A0A6B4U6P2"/>
<reference evidence="1 2" key="1">
    <citation type="submission" date="2019-04" db="EMBL/GenBank/DDBJ databases">
        <title>Genome sequencing of Clostridium botulinum Groups I-IV and Clostridium butyricum.</title>
        <authorList>
            <person name="Brunt J."/>
            <person name="Van Vliet A.H.M."/>
            <person name="Stringer S.C."/>
            <person name="Carter A.T."/>
            <person name="Peck M.W."/>
        </authorList>
    </citation>
    <scope>NUCLEOTIDE SEQUENCE [LARGE SCALE GENOMIC DNA]</scope>
    <source>
        <strain evidence="1 2">IFR 18/054</strain>
    </source>
</reference>
<sequence length="69" mass="8218">MDEYFKFNFYGVSYNTLTYSPASIDTKLKDSKKYLVDNTKKRIVNDEEFRPIDKLKKNSHICSILFKEV</sequence>
<organism evidence="1 2">
    <name type="scientific">Clostridium botulinum</name>
    <dbReference type="NCBI Taxonomy" id="1491"/>
    <lineage>
        <taxon>Bacteria</taxon>
        <taxon>Bacillati</taxon>
        <taxon>Bacillota</taxon>
        <taxon>Clostridia</taxon>
        <taxon>Eubacteriales</taxon>
        <taxon>Clostridiaceae</taxon>
        <taxon>Clostridium</taxon>
    </lineage>
</organism>
<accession>A0A6B4U6P2</accession>
<protein>
    <submittedName>
        <fullName evidence="1">Uncharacterized protein</fullName>
    </submittedName>
</protein>
<evidence type="ECO:0000313" key="2">
    <source>
        <dbReference type="Proteomes" id="UP000472521"/>
    </source>
</evidence>
<dbReference type="Proteomes" id="UP000472521">
    <property type="component" value="Unassembled WGS sequence"/>
</dbReference>
<comment type="caution">
    <text evidence="1">The sequence shown here is derived from an EMBL/GenBank/DDBJ whole genome shotgun (WGS) entry which is preliminary data.</text>
</comment>
<gene>
    <name evidence="1" type="ORF">FCV25_13125</name>
</gene>
<proteinExistence type="predicted"/>
<name>A0A6B4U6P2_CLOBO</name>
<dbReference type="EMBL" id="SWND01000007">
    <property type="protein sequence ID" value="NFF02691.1"/>
    <property type="molecule type" value="Genomic_DNA"/>
</dbReference>
<evidence type="ECO:0000313" key="1">
    <source>
        <dbReference type="EMBL" id="NFF02691.1"/>
    </source>
</evidence>